<keyword evidence="2" id="KW-0808">Transferase</keyword>
<dbReference type="InterPro" id="IPR016181">
    <property type="entry name" value="Acyl_CoA_acyltransferase"/>
</dbReference>
<comment type="caution">
    <text evidence="2">The sequence shown here is derived from an EMBL/GenBank/DDBJ whole genome shotgun (WGS) entry which is preliminary data.</text>
</comment>
<dbReference type="EMBL" id="JACRUO010000001">
    <property type="protein sequence ID" value="MBD3688835.1"/>
    <property type="molecule type" value="Genomic_DNA"/>
</dbReference>
<evidence type="ECO:0000313" key="2">
    <source>
        <dbReference type="EMBL" id="MBD3688835.1"/>
    </source>
</evidence>
<name>A0A8I0KPF1_9ACTO</name>
<dbReference type="Pfam" id="PF00583">
    <property type="entry name" value="Acetyltransf_1"/>
    <property type="match status" value="1"/>
</dbReference>
<reference evidence="2 3" key="1">
    <citation type="submission" date="2020-08" db="EMBL/GenBank/DDBJ databases">
        <title>Winkia gen. nov., sp. nov., isolated from faeces of the Anser albifrons in China.</title>
        <authorList>
            <person name="Liu Q."/>
        </authorList>
    </citation>
    <scope>NUCLEOTIDE SEQUENCE [LARGE SCALE GENOMIC DNA]</scope>
    <source>
        <strain evidence="2 3">C62</strain>
    </source>
</reference>
<gene>
    <name evidence="2" type="ORF">H8R10_01075</name>
</gene>
<feature type="domain" description="N-acetyltransferase" evidence="1">
    <location>
        <begin position="11"/>
        <end position="159"/>
    </location>
</feature>
<dbReference type="Proteomes" id="UP000627538">
    <property type="component" value="Unassembled WGS sequence"/>
</dbReference>
<evidence type="ECO:0000313" key="3">
    <source>
        <dbReference type="Proteomes" id="UP000627538"/>
    </source>
</evidence>
<dbReference type="CDD" id="cd04301">
    <property type="entry name" value="NAT_SF"/>
    <property type="match status" value="1"/>
</dbReference>
<proteinExistence type="predicted"/>
<sequence>MSQLPDGVQRVDLDGADTRRLAVLVEAIETHDNPPYRTSPDEIDRWFRPHSGSRCSGWVAAGELIAYAHVQPRSMDAGVITCQGGVAPHWRDRGLGEASSQWQTATATRILRESPGGGGRIVTHVEGENTRFEAHVSRLGYTRSHTYEEWTRPLSLPLEDYTVPSTIDVTMWRDELSDKVRRALNQMGETLGATPLSADQWLETMSAFLPEASVVALDRSSDRSPVVGFLIASIYSQDWDALGQRQGYIDMYGLDGEHQGQGIVRAMITEAVRSFTALGLDTVAISSADTEAAARQLLRDLGFDVASVSHEYILDVEPA</sequence>
<dbReference type="RefSeq" id="WP_191070930.1">
    <property type="nucleotide sequence ID" value="NZ_CP060506.1"/>
</dbReference>
<organism evidence="2 3">
    <name type="scientific">Nanchangia anserum</name>
    <dbReference type="NCBI Taxonomy" id="2692125"/>
    <lineage>
        <taxon>Bacteria</taxon>
        <taxon>Bacillati</taxon>
        <taxon>Actinomycetota</taxon>
        <taxon>Actinomycetes</taxon>
        <taxon>Actinomycetales</taxon>
        <taxon>Actinomycetaceae</taxon>
        <taxon>Nanchangia</taxon>
    </lineage>
</organism>
<dbReference type="SUPFAM" id="SSF55729">
    <property type="entry name" value="Acyl-CoA N-acyltransferases (Nat)"/>
    <property type="match status" value="1"/>
</dbReference>
<dbReference type="GO" id="GO:0016747">
    <property type="term" value="F:acyltransferase activity, transferring groups other than amino-acyl groups"/>
    <property type="evidence" value="ECO:0007669"/>
    <property type="project" value="InterPro"/>
</dbReference>
<accession>A0A8I0KPF1</accession>
<evidence type="ECO:0000259" key="1">
    <source>
        <dbReference type="PROSITE" id="PS51186"/>
    </source>
</evidence>
<protein>
    <submittedName>
        <fullName evidence="2">GNAT family N-acetyltransferase</fullName>
    </submittedName>
</protein>
<dbReference type="PROSITE" id="PS51186">
    <property type="entry name" value="GNAT"/>
    <property type="match status" value="2"/>
</dbReference>
<keyword evidence="3" id="KW-1185">Reference proteome</keyword>
<dbReference type="Gene3D" id="3.40.630.30">
    <property type="match status" value="1"/>
</dbReference>
<feature type="domain" description="N-acetyltransferase" evidence="1">
    <location>
        <begin position="170"/>
        <end position="319"/>
    </location>
</feature>
<dbReference type="AlphaFoldDB" id="A0A8I0KPF1"/>
<dbReference type="InterPro" id="IPR000182">
    <property type="entry name" value="GNAT_dom"/>
</dbReference>